<keyword evidence="3" id="KW-0645">Protease</keyword>
<evidence type="ECO:0000259" key="6">
    <source>
        <dbReference type="Pfam" id="PF02016"/>
    </source>
</evidence>
<keyword evidence="2" id="KW-0121">Carboxypeptidase</keyword>
<dbReference type="Proteomes" id="UP000712080">
    <property type="component" value="Unassembled WGS sequence"/>
</dbReference>
<evidence type="ECO:0000256" key="5">
    <source>
        <dbReference type="ARBA" id="ARBA00022825"/>
    </source>
</evidence>
<comment type="caution">
    <text evidence="8">The sequence shown here is derived from an EMBL/GenBank/DDBJ whole genome shotgun (WGS) entry which is preliminary data.</text>
</comment>
<dbReference type="InterPro" id="IPR027478">
    <property type="entry name" value="LdcA_N"/>
</dbReference>
<dbReference type="SUPFAM" id="SSF52317">
    <property type="entry name" value="Class I glutamine amidotransferase-like"/>
    <property type="match status" value="1"/>
</dbReference>
<feature type="domain" description="LD-carboxypeptidase C-terminal" evidence="7">
    <location>
        <begin position="171"/>
        <end position="303"/>
    </location>
</feature>
<dbReference type="PANTHER" id="PTHR30237">
    <property type="entry name" value="MURAMOYLTETRAPEPTIDE CARBOXYPEPTIDASE"/>
    <property type="match status" value="1"/>
</dbReference>
<dbReference type="InterPro" id="IPR029062">
    <property type="entry name" value="Class_I_gatase-like"/>
</dbReference>
<name>A0A972FLE4_9FLAO</name>
<dbReference type="Gene3D" id="3.50.30.60">
    <property type="entry name" value="LD-carboxypeptidase A C-terminal domain-like"/>
    <property type="match status" value="1"/>
</dbReference>
<dbReference type="EMBL" id="JAAMPU010000100">
    <property type="protein sequence ID" value="NMH27385.1"/>
    <property type="molecule type" value="Genomic_DNA"/>
</dbReference>
<dbReference type="RefSeq" id="WP_169526386.1">
    <property type="nucleotide sequence ID" value="NZ_JAAMPU010000100.1"/>
</dbReference>
<dbReference type="InterPro" id="IPR003507">
    <property type="entry name" value="S66_fam"/>
</dbReference>
<evidence type="ECO:0000256" key="4">
    <source>
        <dbReference type="ARBA" id="ARBA00022801"/>
    </source>
</evidence>
<evidence type="ECO:0000256" key="1">
    <source>
        <dbReference type="ARBA" id="ARBA00010233"/>
    </source>
</evidence>
<accession>A0A972FLE4</accession>
<evidence type="ECO:0000313" key="9">
    <source>
        <dbReference type="Proteomes" id="UP000712080"/>
    </source>
</evidence>
<reference evidence="8" key="1">
    <citation type="submission" date="2020-02" db="EMBL/GenBank/DDBJ databases">
        <title>Flavobacterium sp. genome.</title>
        <authorList>
            <person name="Jung H.S."/>
            <person name="Baek J.H."/>
            <person name="Jeon C.O."/>
        </authorList>
    </citation>
    <scope>NUCLEOTIDE SEQUENCE</scope>
    <source>
        <strain evidence="8">SE-s28</strain>
    </source>
</reference>
<dbReference type="CDD" id="cd07025">
    <property type="entry name" value="Peptidase_S66"/>
    <property type="match status" value="1"/>
</dbReference>
<organism evidence="8 9">
    <name type="scientific">Flavobacterium silvaticum</name>
    <dbReference type="NCBI Taxonomy" id="1852020"/>
    <lineage>
        <taxon>Bacteria</taxon>
        <taxon>Pseudomonadati</taxon>
        <taxon>Bacteroidota</taxon>
        <taxon>Flavobacteriia</taxon>
        <taxon>Flavobacteriales</taxon>
        <taxon>Flavobacteriaceae</taxon>
        <taxon>Flavobacterium</taxon>
    </lineage>
</organism>
<comment type="similarity">
    <text evidence="1">Belongs to the peptidase S66 family.</text>
</comment>
<dbReference type="PANTHER" id="PTHR30237:SF2">
    <property type="entry name" value="MUREIN TETRAPEPTIDE CARBOXYPEPTIDASE"/>
    <property type="match status" value="1"/>
</dbReference>
<protein>
    <submittedName>
        <fullName evidence="8">LD-carboxypeptidase</fullName>
    </submittedName>
</protein>
<proteinExistence type="inferred from homology"/>
<dbReference type="GO" id="GO:0006508">
    <property type="term" value="P:proteolysis"/>
    <property type="evidence" value="ECO:0007669"/>
    <property type="project" value="UniProtKB-KW"/>
</dbReference>
<dbReference type="GO" id="GO:0004180">
    <property type="term" value="F:carboxypeptidase activity"/>
    <property type="evidence" value="ECO:0007669"/>
    <property type="project" value="UniProtKB-KW"/>
</dbReference>
<evidence type="ECO:0000256" key="2">
    <source>
        <dbReference type="ARBA" id="ARBA00022645"/>
    </source>
</evidence>
<dbReference type="GO" id="GO:0008236">
    <property type="term" value="F:serine-type peptidase activity"/>
    <property type="evidence" value="ECO:0007669"/>
    <property type="project" value="UniProtKB-KW"/>
</dbReference>
<dbReference type="PIRSF" id="PIRSF028757">
    <property type="entry name" value="LD-carboxypeptidase"/>
    <property type="match status" value="1"/>
</dbReference>
<keyword evidence="9" id="KW-1185">Reference proteome</keyword>
<keyword evidence="4" id="KW-0378">Hydrolase</keyword>
<dbReference type="InterPro" id="IPR027461">
    <property type="entry name" value="Carboxypeptidase_A_C_sf"/>
</dbReference>
<evidence type="ECO:0000256" key="3">
    <source>
        <dbReference type="ARBA" id="ARBA00022670"/>
    </source>
</evidence>
<dbReference type="InterPro" id="IPR040921">
    <property type="entry name" value="Peptidase_S66C"/>
</dbReference>
<dbReference type="SUPFAM" id="SSF141986">
    <property type="entry name" value="LD-carboxypeptidase A C-terminal domain-like"/>
    <property type="match status" value="1"/>
</dbReference>
<evidence type="ECO:0000259" key="7">
    <source>
        <dbReference type="Pfam" id="PF17676"/>
    </source>
</evidence>
<dbReference type="Pfam" id="PF02016">
    <property type="entry name" value="Peptidase_S66"/>
    <property type="match status" value="1"/>
</dbReference>
<sequence length="316" mass="35066">MIFPPHLQKGDSVYLVNIARKGIYDAGVVEKTLNSWGLSVIVGETVTAKGFCQFSDTADNRLADVQKALDDVSVKAIFFLRGGYGTVQILDRIDFSAFVNSPKWLIGYSDITYLHSHINQNFGIATVHATMLSAYATASKIDFESLENILFGKSRLQVFANVESYNFKEVSGELIGGNLSILHTIIGTDSDMSADGKILVIEDVFENLTSVERMLWAMKRSGKFDRLKALLLGDFLIPVKDNETSNCMVAEYPSPTDQTIQLAFRQMILNFFEGYDFPIVFGLAVGHSTGRNIALEFGADVSLKMETTSLHLTYHR</sequence>
<dbReference type="AlphaFoldDB" id="A0A972FLE4"/>
<dbReference type="Pfam" id="PF17676">
    <property type="entry name" value="Peptidase_S66C"/>
    <property type="match status" value="1"/>
</dbReference>
<feature type="domain" description="LD-carboxypeptidase N-terminal" evidence="6">
    <location>
        <begin position="30"/>
        <end position="129"/>
    </location>
</feature>
<dbReference type="InterPro" id="IPR040449">
    <property type="entry name" value="Peptidase_S66_N"/>
</dbReference>
<keyword evidence="5" id="KW-0720">Serine protease</keyword>
<gene>
    <name evidence="8" type="ORF">G6047_05010</name>
</gene>
<evidence type="ECO:0000313" key="8">
    <source>
        <dbReference type="EMBL" id="NMH27385.1"/>
    </source>
</evidence>
<dbReference type="Gene3D" id="3.40.50.10740">
    <property type="entry name" value="Class I glutamine amidotransferase-like"/>
    <property type="match status" value="1"/>
</dbReference>